<protein>
    <recommendedName>
        <fullName evidence="2">Phospholipid/glycerol acyltransferase domain-containing protein</fullName>
    </recommendedName>
</protein>
<name>A0A0B6XXB6_9EUPU</name>
<dbReference type="GO" id="GO:0005783">
    <property type="term" value="C:endoplasmic reticulum"/>
    <property type="evidence" value="ECO:0007669"/>
    <property type="project" value="TreeGrafter"/>
</dbReference>
<dbReference type="GO" id="GO:0016746">
    <property type="term" value="F:acyltransferase activity"/>
    <property type="evidence" value="ECO:0007669"/>
    <property type="project" value="TreeGrafter"/>
</dbReference>
<dbReference type="PANTHER" id="PTHR10983:SF2">
    <property type="entry name" value="ACYL-COA:LYSOPHOSPHATIDYLGLYCEROL ACYLTRANSFERASE 1"/>
    <property type="match status" value="1"/>
</dbReference>
<evidence type="ECO:0008006" key="2">
    <source>
        <dbReference type="Google" id="ProtNLM"/>
    </source>
</evidence>
<dbReference type="AlphaFoldDB" id="A0A0B6XXB6"/>
<dbReference type="GO" id="GO:0036149">
    <property type="term" value="P:phosphatidylinositol acyl-chain remodeling"/>
    <property type="evidence" value="ECO:0007669"/>
    <property type="project" value="TreeGrafter"/>
</dbReference>
<dbReference type="EMBL" id="HACG01001674">
    <property type="protein sequence ID" value="CEK48539.1"/>
    <property type="molecule type" value="Transcribed_RNA"/>
</dbReference>
<evidence type="ECO:0000313" key="1">
    <source>
        <dbReference type="EMBL" id="CEK48539.1"/>
    </source>
</evidence>
<reference evidence="1" key="1">
    <citation type="submission" date="2014-12" db="EMBL/GenBank/DDBJ databases">
        <title>Insight into the proteome of Arion vulgaris.</title>
        <authorList>
            <person name="Aradska J."/>
            <person name="Bulat T."/>
            <person name="Smidak R."/>
            <person name="Sarate P."/>
            <person name="Gangsoo J."/>
            <person name="Sialana F."/>
            <person name="Bilban M."/>
            <person name="Lubec G."/>
        </authorList>
    </citation>
    <scope>NUCLEOTIDE SEQUENCE</scope>
    <source>
        <tissue evidence="1">Skin</tissue>
    </source>
</reference>
<feature type="non-terminal residue" evidence="1">
    <location>
        <position position="1"/>
    </location>
</feature>
<gene>
    <name evidence="1" type="primary">ORF4340</name>
</gene>
<feature type="non-terminal residue" evidence="1">
    <location>
        <position position="105"/>
    </location>
</feature>
<sequence>LVNSYLPHKRKWIILFPEGGFLYKRLQTSQNYAKKNGYPVLKHTTLPRIGAMKTILDTLGEPYEHVDPNVASVIDSVSDNNQQDHQIEDSSQPLKWVVDITLAYK</sequence>
<proteinExistence type="predicted"/>
<organism evidence="1">
    <name type="scientific">Arion vulgaris</name>
    <dbReference type="NCBI Taxonomy" id="1028688"/>
    <lineage>
        <taxon>Eukaryota</taxon>
        <taxon>Metazoa</taxon>
        <taxon>Spiralia</taxon>
        <taxon>Lophotrochozoa</taxon>
        <taxon>Mollusca</taxon>
        <taxon>Gastropoda</taxon>
        <taxon>Heterobranchia</taxon>
        <taxon>Euthyneura</taxon>
        <taxon>Panpulmonata</taxon>
        <taxon>Eupulmonata</taxon>
        <taxon>Stylommatophora</taxon>
        <taxon>Helicina</taxon>
        <taxon>Arionoidea</taxon>
        <taxon>Arionidae</taxon>
        <taxon>Arion</taxon>
    </lineage>
</organism>
<accession>A0A0B6XXB6</accession>
<dbReference type="PANTHER" id="PTHR10983">
    <property type="entry name" value="1-ACYLGLYCEROL-3-PHOSPHATE ACYLTRANSFERASE-RELATED"/>
    <property type="match status" value="1"/>
</dbReference>